<dbReference type="Gene3D" id="2.130.10.10">
    <property type="entry name" value="YVTN repeat-like/Quinoprotein amine dehydrogenase"/>
    <property type="match status" value="2"/>
</dbReference>
<evidence type="ECO:0000259" key="14">
    <source>
        <dbReference type="PROSITE" id="PS50109"/>
    </source>
</evidence>
<protein>
    <recommendedName>
        <fullName evidence="2">histidine kinase</fullName>
        <ecNumber evidence="2">2.7.13.3</ecNumber>
    </recommendedName>
</protein>
<organism evidence="16 17">
    <name type="scientific">Labilibaculum manganireducens</name>
    <dbReference type="NCBI Taxonomy" id="1940525"/>
    <lineage>
        <taxon>Bacteria</taxon>
        <taxon>Pseudomonadati</taxon>
        <taxon>Bacteroidota</taxon>
        <taxon>Bacteroidia</taxon>
        <taxon>Marinilabiliales</taxon>
        <taxon>Marinifilaceae</taxon>
        <taxon>Labilibaculum</taxon>
    </lineage>
</organism>
<dbReference type="CDD" id="cd00146">
    <property type="entry name" value="PKD"/>
    <property type="match status" value="1"/>
</dbReference>
<dbReference type="Pfam" id="PF07495">
    <property type="entry name" value="Y_Y_Y"/>
    <property type="match status" value="1"/>
</dbReference>
<keyword evidence="4" id="KW-0808">Transferase</keyword>
<dbReference type="InterPro" id="IPR018062">
    <property type="entry name" value="HTH_AraC-typ_CS"/>
</dbReference>
<evidence type="ECO:0000256" key="12">
    <source>
        <dbReference type="PROSITE-ProRule" id="PRU00169"/>
    </source>
</evidence>
<dbReference type="InterPro" id="IPR015943">
    <property type="entry name" value="WD40/YVTN_repeat-like_dom_sf"/>
</dbReference>
<sequence length="1358" mass="155388">MKTDKTMRPKQYLTLLLLLFSISAFSQKKKLFDYNEGLSNSLINKVYQDHLNFLWIATEDGLNRFDGIKFKSYANNINFSNSLKNNFVTALTEDKKGNLWVAQINGLQIYNHETESFHEIELALSHQKDHLFISCMITLSNGDIWLATTGHGLIRIDKNTLKPDYCEKLNEQFGKHSLIDIFEDKEGILWIASNQSLNSFDPDTKEIKNFTLSKNNQTFFLNKEISCICEGDQDIIYIGFLNGGLAQLNKQTGVVKPINCANQNEDNLPVKDILFDSKNRLWVGTDGFGLKLLNKESNLLENYTTVNASFDFLKSKIHSIIEDKTGNIWLGIFQKGIYLLPESQETFKTYGYKAFDQNSIGSSCITAIDGNGKELWIATDGDGLYYLNRSTKKVKHIPLKNESGIFVGENILTLYNDTNDYLWLGRYINGLIRYDKKNGSFKTFTTKKNNTSGKTYNKITSITKNKQNELIIGTLDDGICRFDTQKELFYDGLDIPKSLNEKIPKWILCVYIDKAQNLWIGTYVGLFHINLKTKSLTQYSKENGLLKNNTVDCILSDSENNIWVGTYEGLVKINGDSSSFYDINDGLCNNVICSIVEDEYNQLWIGTHNGLSRFNPKDESFTNYYSYDGIQANEFSRNAAFKSDKQELFFGGINGITQISKDYATISREVRDVMLTEFLSFDKPVKIGDKSGKHVILDKSIVLADTIRLREQDNVFSIGFTSTDFANQTAVSYEYLMEGFDLSWNVTSSTNKRATYTNLNHGTYTFSVRAVDKKNLSTPRKLTIIIFPPWYKMIWAKILWTLLIGSLFYGIFMLYMEKVKRLNAEKVNEMKMQFFINISHEIKTPLSLILDPLEKLIKQNFDEKNSRLFFIMQQNANRIYRLVSQMMDVRRIDKGQILIKFQQTNIYSFIKEIAQSFELLANDKNISFSITTSDPDIEVWIDPLNFEKVVFNLLSNAFKFTLSGGEIELSITKETIGKGNHQHEQVKITVSDTGVGLKESEIERIFDRFYQVYSPDTKQSTGTGIGLHLSRSLVSLHKGKLLAENRNDQTGSRFIITLPLGNEHLSPKDLITEKTAFQAPSHKYISQVSKENIQTPIDKSVKRKTNYKIMIVDDEVDIRNYLYNELSACYKVVACENGKKAHEILLDEKPDLIISDIMMPEMDGITLCKKIKTNILTNHIPVILLTALSKEENETEGIETGADMYLVKPFKSEFILKMISNILENRKKIYSKLQTKKEHEIENIEIKSHDEILMQKVMAIIKDNISNSELNVEMLADGVGISRVHMHRKLKELTNQSARDFIKNIRMKQAAYLLTTSKINIGEIGYAIGYSNLSHFSKSFKAYYGVSPKEYSSKQHES</sequence>
<dbReference type="InterPro" id="IPR011006">
    <property type="entry name" value="CheY-like_superfamily"/>
</dbReference>
<dbReference type="GO" id="GO:0000155">
    <property type="term" value="F:phosphorelay sensor kinase activity"/>
    <property type="evidence" value="ECO:0007669"/>
    <property type="project" value="InterPro"/>
</dbReference>
<dbReference type="SUPFAM" id="SSF47384">
    <property type="entry name" value="Homodimeric domain of signal transducing histidine kinase"/>
    <property type="match status" value="1"/>
</dbReference>
<dbReference type="InterPro" id="IPR011110">
    <property type="entry name" value="Reg_prop"/>
</dbReference>
<dbReference type="SMART" id="SM00388">
    <property type="entry name" value="HisKA"/>
    <property type="match status" value="1"/>
</dbReference>
<evidence type="ECO:0000256" key="4">
    <source>
        <dbReference type="ARBA" id="ARBA00022679"/>
    </source>
</evidence>
<dbReference type="InterPro" id="IPR009057">
    <property type="entry name" value="Homeodomain-like_sf"/>
</dbReference>
<dbReference type="PROSITE" id="PS01124">
    <property type="entry name" value="HTH_ARAC_FAMILY_2"/>
    <property type="match status" value="1"/>
</dbReference>
<evidence type="ECO:0000259" key="15">
    <source>
        <dbReference type="PROSITE" id="PS50110"/>
    </source>
</evidence>
<evidence type="ECO:0000313" key="16">
    <source>
        <dbReference type="EMBL" id="PKQ67744.1"/>
    </source>
</evidence>
<dbReference type="Pfam" id="PF07494">
    <property type="entry name" value="Reg_prop"/>
    <property type="match status" value="3"/>
</dbReference>
<accession>A0A2N3IBK5</accession>
<dbReference type="GO" id="GO:0043565">
    <property type="term" value="F:sequence-specific DNA binding"/>
    <property type="evidence" value="ECO:0007669"/>
    <property type="project" value="InterPro"/>
</dbReference>
<dbReference type="PANTHER" id="PTHR43547:SF2">
    <property type="entry name" value="HYBRID SIGNAL TRANSDUCTION HISTIDINE KINASE C"/>
    <property type="match status" value="1"/>
</dbReference>
<keyword evidence="8" id="KW-0902">Two-component regulatory system</keyword>
<keyword evidence="9" id="KW-0805">Transcription regulation</keyword>
<dbReference type="CDD" id="cd17574">
    <property type="entry name" value="REC_OmpR"/>
    <property type="match status" value="1"/>
</dbReference>
<dbReference type="SMART" id="SM00448">
    <property type="entry name" value="REC"/>
    <property type="match status" value="1"/>
</dbReference>
<dbReference type="InterPro" id="IPR003661">
    <property type="entry name" value="HisK_dim/P_dom"/>
</dbReference>
<keyword evidence="6" id="KW-0418">Kinase</keyword>
<evidence type="ECO:0000256" key="5">
    <source>
        <dbReference type="ARBA" id="ARBA00022741"/>
    </source>
</evidence>
<dbReference type="InterPro" id="IPR036890">
    <property type="entry name" value="HATPase_C_sf"/>
</dbReference>
<dbReference type="SMART" id="SM00387">
    <property type="entry name" value="HATPase_c"/>
    <property type="match status" value="1"/>
</dbReference>
<dbReference type="InterPro" id="IPR001789">
    <property type="entry name" value="Sig_transdc_resp-reg_receiver"/>
</dbReference>
<dbReference type="FunFam" id="3.30.565.10:FF:000037">
    <property type="entry name" value="Hybrid sensor histidine kinase/response regulator"/>
    <property type="match status" value="1"/>
</dbReference>
<evidence type="ECO:0000259" key="13">
    <source>
        <dbReference type="PROSITE" id="PS01124"/>
    </source>
</evidence>
<evidence type="ECO:0000256" key="3">
    <source>
        <dbReference type="ARBA" id="ARBA00022553"/>
    </source>
</evidence>
<proteinExistence type="predicted"/>
<evidence type="ECO:0000256" key="7">
    <source>
        <dbReference type="ARBA" id="ARBA00022840"/>
    </source>
</evidence>
<evidence type="ECO:0000256" key="2">
    <source>
        <dbReference type="ARBA" id="ARBA00012438"/>
    </source>
</evidence>
<evidence type="ECO:0000313" key="17">
    <source>
        <dbReference type="Proteomes" id="UP000233618"/>
    </source>
</evidence>
<dbReference type="PRINTS" id="PR00344">
    <property type="entry name" value="BCTRLSENSOR"/>
</dbReference>
<evidence type="ECO:0000256" key="1">
    <source>
        <dbReference type="ARBA" id="ARBA00000085"/>
    </source>
</evidence>
<dbReference type="GO" id="GO:0005524">
    <property type="term" value="F:ATP binding"/>
    <property type="evidence" value="ECO:0007669"/>
    <property type="project" value="UniProtKB-KW"/>
</dbReference>
<evidence type="ECO:0000256" key="8">
    <source>
        <dbReference type="ARBA" id="ARBA00023012"/>
    </source>
</evidence>
<dbReference type="SUPFAM" id="SSF52172">
    <property type="entry name" value="CheY-like"/>
    <property type="match status" value="1"/>
</dbReference>
<dbReference type="SUPFAM" id="SSF55874">
    <property type="entry name" value="ATPase domain of HSP90 chaperone/DNA topoisomerase II/histidine kinase"/>
    <property type="match status" value="1"/>
</dbReference>
<dbReference type="Pfam" id="PF12833">
    <property type="entry name" value="HTH_18"/>
    <property type="match status" value="1"/>
</dbReference>
<keyword evidence="5" id="KW-0547">Nucleotide-binding</keyword>
<name>A0A2N3IBK5_9BACT</name>
<dbReference type="EMBL" id="MVDE01000007">
    <property type="protein sequence ID" value="PKQ67744.1"/>
    <property type="molecule type" value="Genomic_DNA"/>
</dbReference>
<keyword evidence="11" id="KW-0804">Transcription</keyword>
<reference evidence="16 17" key="1">
    <citation type="journal article" date="2017" name="Front. Microbiol.">
        <title>Labilibaculum manganireducens gen. nov., sp. nov. and Labilibaculum filiforme sp. nov., Novel Bacteroidetes Isolated from Subsurface Sediments of the Baltic Sea.</title>
        <authorList>
            <person name="Vandieken V."/>
            <person name="Marshall I.P."/>
            <person name="Niemann H."/>
            <person name="Engelen B."/>
            <person name="Cypionka H."/>
        </authorList>
    </citation>
    <scope>NUCLEOTIDE SEQUENCE [LARGE SCALE GENOMIC DNA]</scope>
    <source>
        <strain evidence="16 17">59.10-2M</strain>
    </source>
</reference>
<comment type="catalytic activity">
    <reaction evidence="1">
        <text>ATP + protein L-histidine = ADP + protein N-phospho-L-histidine.</text>
        <dbReference type="EC" id="2.7.13.3"/>
    </reaction>
</comment>
<dbReference type="InterPro" id="IPR004358">
    <property type="entry name" value="Sig_transdc_His_kin-like_C"/>
</dbReference>
<dbReference type="Gene3D" id="1.10.10.60">
    <property type="entry name" value="Homeodomain-like"/>
    <property type="match status" value="2"/>
</dbReference>
<dbReference type="Gene3D" id="2.60.40.10">
    <property type="entry name" value="Immunoglobulins"/>
    <property type="match status" value="1"/>
</dbReference>
<dbReference type="InterPro" id="IPR013783">
    <property type="entry name" value="Ig-like_fold"/>
</dbReference>
<dbReference type="InterPro" id="IPR018060">
    <property type="entry name" value="HTH_AraC"/>
</dbReference>
<evidence type="ECO:0000256" key="11">
    <source>
        <dbReference type="ARBA" id="ARBA00023163"/>
    </source>
</evidence>
<dbReference type="Pfam" id="PF02518">
    <property type="entry name" value="HATPase_c"/>
    <property type="match status" value="1"/>
</dbReference>
<dbReference type="Gene3D" id="3.40.50.2300">
    <property type="match status" value="1"/>
</dbReference>
<dbReference type="SUPFAM" id="SSF63829">
    <property type="entry name" value="Calcium-dependent phosphotriesterase"/>
    <property type="match status" value="3"/>
</dbReference>
<evidence type="ECO:0000256" key="10">
    <source>
        <dbReference type="ARBA" id="ARBA00023125"/>
    </source>
</evidence>
<dbReference type="Proteomes" id="UP000233618">
    <property type="component" value="Unassembled WGS sequence"/>
</dbReference>
<comment type="caution">
    <text evidence="16">The sequence shown here is derived from an EMBL/GenBank/DDBJ whole genome shotgun (WGS) entry which is preliminary data.</text>
</comment>
<dbReference type="PROSITE" id="PS50110">
    <property type="entry name" value="RESPONSE_REGULATORY"/>
    <property type="match status" value="1"/>
</dbReference>
<keyword evidence="7" id="KW-0067">ATP-binding</keyword>
<gene>
    <name evidence="16" type="ORF">BZG01_06715</name>
</gene>
<dbReference type="InterPro" id="IPR011123">
    <property type="entry name" value="Y_Y_Y"/>
</dbReference>
<dbReference type="InterPro" id="IPR003594">
    <property type="entry name" value="HATPase_dom"/>
</dbReference>
<dbReference type="Gene3D" id="1.10.287.130">
    <property type="match status" value="1"/>
</dbReference>
<dbReference type="CDD" id="cd00082">
    <property type="entry name" value="HisKA"/>
    <property type="match status" value="1"/>
</dbReference>
<dbReference type="GO" id="GO:0003700">
    <property type="term" value="F:DNA-binding transcription factor activity"/>
    <property type="evidence" value="ECO:0007669"/>
    <property type="project" value="InterPro"/>
</dbReference>
<dbReference type="PROSITE" id="PS00041">
    <property type="entry name" value="HTH_ARAC_FAMILY_1"/>
    <property type="match status" value="1"/>
</dbReference>
<dbReference type="EC" id="2.7.13.3" evidence="2"/>
<feature type="domain" description="HTH araC/xylS-type" evidence="13">
    <location>
        <begin position="1255"/>
        <end position="1354"/>
    </location>
</feature>
<dbReference type="InterPro" id="IPR036097">
    <property type="entry name" value="HisK_dim/P_sf"/>
</dbReference>
<feature type="modified residue" description="4-aspartylphosphate" evidence="12">
    <location>
        <position position="1156"/>
    </location>
</feature>
<feature type="domain" description="Histidine kinase" evidence="14">
    <location>
        <begin position="837"/>
        <end position="1062"/>
    </location>
</feature>
<dbReference type="SMART" id="SM00342">
    <property type="entry name" value="HTH_ARAC"/>
    <property type="match status" value="1"/>
</dbReference>
<evidence type="ECO:0000256" key="9">
    <source>
        <dbReference type="ARBA" id="ARBA00023015"/>
    </source>
</evidence>
<feature type="domain" description="Response regulatory" evidence="15">
    <location>
        <begin position="1108"/>
        <end position="1223"/>
    </location>
</feature>
<dbReference type="Gene3D" id="3.30.565.10">
    <property type="entry name" value="Histidine kinase-like ATPase, C-terminal domain"/>
    <property type="match status" value="1"/>
</dbReference>
<keyword evidence="17" id="KW-1185">Reference proteome</keyword>
<dbReference type="InterPro" id="IPR005467">
    <property type="entry name" value="His_kinase_dom"/>
</dbReference>
<dbReference type="PROSITE" id="PS50109">
    <property type="entry name" value="HIS_KIN"/>
    <property type="match status" value="1"/>
</dbReference>
<dbReference type="RefSeq" id="WP_101309054.1">
    <property type="nucleotide sequence ID" value="NZ_CAXXEE010000003.1"/>
</dbReference>
<dbReference type="PANTHER" id="PTHR43547">
    <property type="entry name" value="TWO-COMPONENT HISTIDINE KINASE"/>
    <property type="match status" value="1"/>
</dbReference>
<dbReference type="Pfam" id="PF00072">
    <property type="entry name" value="Response_reg"/>
    <property type="match status" value="1"/>
</dbReference>
<keyword evidence="3 12" id="KW-0597">Phosphoprotein</keyword>
<keyword evidence="10" id="KW-0238">DNA-binding</keyword>
<evidence type="ECO:0000256" key="6">
    <source>
        <dbReference type="ARBA" id="ARBA00022777"/>
    </source>
</evidence>
<dbReference type="SUPFAM" id="SSF46689">
    <property type="entry name" value="Homeodomain-like"/>
    <property type="match status" value="1"/>
</dbReference>
<dbReference type="Pfam" id="PF00512">
    <property type="entry name" value="HisKA"/>
    <property type="match status" value="1"/>
</dbReference>